<dbReference type="Gene3D" id="3.30.1150.10">
    <property type="match status" value="1"/>
</dbReference>
<evidence type="ECO:0000256" key="5">
    <source>
        <dbReference type="ARBA" id="ARBA00022692"/>
    </source>
</evidence>
<dbReference type="STRING" id="502025.Hoch_0411"/>
<evidence type="ECO:0000256" key="7">
    <source>
        <dbReference type="ARBA" id="ARBA00022989"/>
    </source>
</evidence>
<feature type="signal peptide" evidence="14">
    <location>
        <begin position="1"/>
        <end position="22"/>
    </location>
</feature>
<dbReference type="Gene3D" id="2.170.130.10">
    <property type="entry name" value="TonB-dependent receptor, plug domain"/>
    <property type="match status" value="1"/>
</dbReference>
<feature type="domain" description="TonB C-terminal" evidence="15">
    <location>
        <begin position="41"/>
        <end position="136"/>
    </location>
</feature>
<dbReference type="GO" id="GO:0015344">
    <property type="term" value="F:siderophore uptake transmembrane transporter activity"/>
    <property type="evidence" value="ECO:0007669"/>
    <property type="project" value="TreeGrafter"/>
</dbReference>
<dbReference type="InterPro" id="IPR012910">
    <property type="entry name" value="Plug_dom"/>
</dbReference>
<comment type="subcellular location">
    <subcellularLocation>
        <location evidence="2">Cell outer membrane</location>
        <topology evidence="2">Multi-pass membrane protein</topology>
    </subcellularLocation>
    <subcellularLocation>
        <location evidence="1">Membrane</location>
        <topology evidence="1">Single-pass membrane protein</topology>
    </subcellularLocation>
</comment>
<dbReference type="EMBL" id="CP001804">
    <property type="protein sequence ID" value="ACY13052.1"/>
    <property type="molecule type" value="Genomic_DNA"/>
</dbReference>
<evidence type="ECO:0000256" key="10">
    <source>
        <dbReference type="ARBA" id="ARBA00023170"/>
    </source>
</evidence>
<dbReference type="Proteomes" id="UP000001880">
    <property type="component" value="Chromosome"/>
</dbReference>
<evidence type="ECO:0000259" key="15">
    <source>
        <dbReference type="PROSITE" id="PS52015"/>
    </source>
</evidence>
<dbReference type="eggNOG" id="COG0810">
    <property type="taxonomic scope" value="Bacteria"/>
</dbReference>
<keyword evidence="5" id="KW-0812">Transmembrane</keyword>
<dbReference type="InterPro" id="IPR037682">
    <property type="entry name" value="TonB_C"/>
</dbReference>
<protein>
    <submittedName>
        <fullName evidence="16">TonB family protein</fullName>
    </submittedName>
</protein>
<evidence type="ECO:0000256" key="9">
    <source>
        <dbReference type="ARBA" id="ARBA00023136"/>
    </source>
</evidence>
<keyword evidence="17" id="KW-1185">Reference proteome</keyword>
<dbReference type="eggNOG" id="COG4771">
    <property type="taxonomic scope" value="Bacteria"/>
</dbReference>
<dbReference type="Gene3D" id="2.40.170.20">
    <property type="entry name" value="TonB-dependent receptor, beta-barrel domain"/>
    <property type="match status" value="1"/>
</dbReference>
<dbReference type="InterPro" id="IPR037066">
    <property type="entry name" value="Plug_dom_sf"/>
</dbReference>
<evidence type="ECO:0000256" key="4">
    <source>
        <dbReference type="ARBA" id="ARBA00022452"/>
    </source>
</evidence>
<dbReference type="SUPFAM" id="SSF74653">
    <property type="entry name" value="TolA/TonB C-terminal domain"/>
    <property type="match status" value="1"/>
</dbReference>
<evidence type="ECO:0000313" key="16">
    <source>
        <dbReference type="EMBL" id="ACY13052.1"/>
    </source>
</evidence>
<dbReference type="GO" id="GO:0009279">
    <property type="term" value="C:cell outer membrane"/>
    <property type="evidence" value="ECO:0007669"/>
    <property type="project" value="UniProtKB-SubCell"/>
</dbReference>
<dbReference type="Pfam" id="PF03544">
    <property type="entry name" value="TonB_C"/>
    <property type="match status" value="1"/>
</dbReference>
<dbReference type="RefSeq" id="WP_012825679.1">
    <property type="nucleotide sequence ID" value="NC_013440.1"/>
</dbReference>
<dbReference type="Pfam" id="PF13620">
    <property type="entry name" value="CarboxypepD_reg"/>
    <property type="match status" value="1"/>
</dbReference>
<evidence type="ECO:0000256" key="12">
    <source>
        <dbReference type="RuleBase" id="RU003357"/>
    </source>
</evidence>
<name>D0LJ23_HALO1</name>
<evidence type="ECO:0000256" key="14">
    <source>
        <dbReference type="SAM" id="SignalP"/>
    </source>
</evidence>
<dbReference type="Gene3D" id="2.60.40.1120">
    <property type="entry name" value="Carboxypeptidase-like, regulatory domain"/>
    <property type="match status" value="1"/>
</dbReference>
<dbReference type="InterPro" id="IPR039426">
    <property type="entry name" value="TonB-dep_rcpt-like"/>
</dbReference>
<dbReference type="NCBIfam" id="TIGR01352">
    <property type="entry name" value="tonB_Cterm"/>
    <property type="match status" value="1"/>
</dbReference>
<dbReference type="AlphaFoldDB" id="D0LJ23"/>
<dbReference type="Pfam" id="PF07715">
    <property type="entry name" value="Plug"/>
    <property type="match status" value="1"/>
</dbReference>
<evidence type="ECO:0000256" key="6">
    <source>
        <dbReference type="ARBA" id="ARBA00022729"/>
    </source>
</evidence>
<dbReference type="PANTHER" id="PTHR30069:SF29">
    <property type="entry name" value="HEMOGLOBIN AND HEMOGLOBIN-HAPTOGLOBIN-BINDING PROTEIN 1-RELATED"/>
    <property type="match status" value="1"/>
</dbReference>
<keyword evidence="4" id="KW-1134">Transmembrane beta strand</keyword>
<evidence type="ECO:0000256" key="11">
    <source>
        <dbReference type="ARBA" id="ARBA00023237"/>
    </source>
</evidence>
<evidence type="ECO:0000313" key="17">
    <source>
        <dbReference type="Proteomes" id="UP000001880"/>
    </source>
</evidence>
<dbReference type="InterPro" id="IPR000531">
    <property type="entry name" value="Beta-barrel_TonB"/>
</dbReference>
<dbReference type="SUPFAM" id="SSF49452">
    <property type="entry name" value="Starch-binding domain-like"/>
    <property type="match status" value="1"/>
</dbReference>
<gene>
    <name evidence="16" type="ordered locus">Hoch_0411</name>
</gene>
<evidence type="ECO:0000256" key="2">
    <source>
        <dbReference type="ARBA" id="ARBA00004571"/>
    </source>
</evidence>
<sequence>MLRTTVVICAAALLSTVSLAHAQDGARRDEGTNEVEVPAPTLTKAPALLEAAAPVYPQEALDAGLEATVPVRIHIDETGIVTLVEVIEPVGKGFDEAAVEAAELYVFSPAEFDGTPGPIVVETNIHFTIEVQEEEPPPPPPPPASEEDEAAALGPPSHGGDARLPVTISGQAVERGSRRALAGVIVALAELGVDAITDEDGNFYFHGVPAGTYRVIAVEDRYDRLERSLELTADERVEVRLWMRAKGGNPYETIVEGEREVLEVTKRTLERRQLTTVPGTFGDPIRVIQALPGMALSPFGTGLLLVRGSNPDDSAVFIDGHRVPLIFHFLGGPSILNAEFLESIDLYPGGYPARFGRALGGVVAVETRSSESDGVHGSADIDIFDAGAYLRMPVGDKGSFAIAGRRSYLNLVLDQVIPRAAPGAAVVVVPVYYDYQMRFDYDLGAEGSVSLFWLASSDRLDVVAVDDETEQSLDLSTSIAFSRLIGTYRRPIGGGLRLTMSPMYGRDRVRFSGGQAESDAAFTGADIIMDTLGYRMRVDGRVNDLLVVDLGIDLESRVTRYDLLIPLFTDVPQQPGGPSQLPPEDFEQSVDFFAYGLHADLGWDATDKLKLVPGLRFDGYWLAGEVRKTIDPRISGRYQINDAWTAKGYVGLFHQPPQPETVDSLVGNPDLTLERALHTGLGGEWVPAKAWKVDAEVYYVDRYDQAAFNDAGDRIVTEDPRTGEVRVTPVLLENTAASYTTGFELMVQREVTQNLYGWLAYTLSYSRNRERPEDPETPTFFDQRHVLNAVASYRFDNGWEIGGRFRLGTGRPITPIDSGTFIGDETDYDPYPGEMLSERRKTFHQLDLRAEKTWTFNYFTMAAYLDIQNVFNVTNEEGVQRDYRFRREAPVQSIPILPTLGVRGQW</sequence>
<dbReference type="GO" id="GO:0030246">
    <property type="term" value="F:carbohydrate binding"/>
    <property type="evidence" value="ECO:0007669"/>
    <property type="project" value="InterPro"/>
</dbReference>
<dbReference type="PROSITE" id="PS52015">
    <property type="entry name" value="TONB_CTD"/>
    <property type="match status" value="1"/>
</dbReference>
<keyword evidence="7" id="KW-1133">Transmembrane helix</keyword>
<keyword evidence="10" id="KW-0675">Receptor</keyword>
<dbReference type="PANTHER" id="PTHR30069">
    <property type="entry name" value="TONB-DEPENDENT OUTER MEMBRANE RECEPTOR"/>
    <property type="match status" value="1"/>
</dbReference>
<dbReference type="KEGG" id="hoh:Hoch_0411"/>
<keyword evidence="3" id="KW-0813">Transport</keyword>
<evidence type="ECO:0000256" key="13">
    <source>
        <dbReference type="SAM" id="MobiDB-lite"/>
    </source>
</evidence>
<evidence type="ECO:0000256" key="1">
    <source>
        <dbReference type="ARBA" id="ARBA00004167"/>
    </source>
</evidence>
<dbReference type="InterPro" id="IPR013784">
    <property type="entry name" value="Carb-bd-like_fold"/>
</dbReference>
<feature type="chain" id="PRO_5005341676" evidence="14">
    <location>
        <begin position="23"/>
        <end position="906"/>
    </location>
</feature>
<keyword evidence="6 14" id="KW-0732">Signal</keyword>
<evidence type="ECO:0000256" key="3">
    <source>
        <dbReference type="ARBA" id="ARBA00022448"/>
    </source>
</evidence>
<proteinExistence type="inferred from homology"/>
<feature type="region of interest" description="Disordered" evidence="13">
    <location>
        <begin position="131"/>
        <end position="164"/>
    </location>
</feature>
<dbReference type="InterPro" id="IPR036942">
    <property type="entry name" value="Beta-barrel_TonB_sf"/>
</dbReference>
<dbReference type="HOGENOM" id="CLU_016599_1_0_7"/>
<accession>D0LJ23</accession>
<evidence type="ECO:0000256" key="8">
    <source>
        <dbReference type="ARBA" id="ARBA00023077"/>
    </source>
</evidence>
<dbReference type="GO" id="GO:0044718">
    <property type="term" value="P:siderophore transmembrane transport"/>
    <property type="evidence" value="ECO:0007669"/>
    <property type="project" value="TreeGrafter"/>
</dbReference>
<keyword evidence="11" id="KW-0998">Cell outer membrane</keyword>
<comment type="similarity">
    <text evidence="12">Belongs to the TonB-dependent receptor family.</text>
</comment>
<reference evidence="16 17" key="1">
    <citation type="journal article" date="2010" name="Stand. Genomic Sci.">
        <title>Complete genome sequence of Haliangium ochraceum type strain (SMP-2).</title>
        <authorList>
            <consortium name="US DOE Joint Genome Institute (JGI-PGF)"/>
            <person name="Ivanova N."/>
            <person name="Daum C."/>
            <person name="Lang E."/>
            <person name="Abt B."/>
            <person name="Kopitz M."/>
            <person name="Saunders E."/>
            <person name="Lapidus A."/>
            <person name="Lucas S."/>
            <person name="Glavina Del Rio T."/>
            <person name="Nolan M."/>
            <person name="Tice H."/>
            <person name="Copeland A."/>
            <person name="Cheng J.F."/>
            <person name="Chen F."/>
            <person name="Bruce D."/>
            <person name="Goodwin L."/>
            <person name="Pitluck S."/>
            <person name="Mavromatis K."/>
            <person name="Pati A."/>
            <person name="Mikhailova N."/>
            <person name="Chen A."/>
            <person name="Palaniappan K."/>
            <person name="Land M."/>
            <person name="Hauser L."/>
            <person name="Chang Y.J."/>
            <person name="Jeffries C.D."/>
            <person name="Detter J.C."/>
            <person name="Brettin T."/>
            <person name="Rohde M."/>
            <person name="Goker M."/>
            <person name="Bristow J."/>
            <person name="Markowitz V."/>
            <person name="Eisen J.A."/>
            <person name="Hugenholtz P."/>
            <person name="Kyrpides N.C."/>
            <person name="Klenk H.P."/>
        </authorList>
    </citation>
    <scope>NUCLEOTIDE SEQUENCE [LARGE SCALE GENOMIC DNA]</scope>
    <source>
        <strain evidence="17">DSM 14365 / CIP 107738 / JCM 11303 / AJ 13395 / SMP-2</strain>
    </source>
</reference>
<keyword evidence="8 12" id="KW-0798">TonB box</keyword>
<organism evidence="16 17">
    <name type="scientific">Haliangium ochraceum (strain DSM 14365 / JCM 11303 / SMP-2)</name>
    <dbReference type="NCBI Taxonomy" id="502025"/>
    <lineage>
        <taxon>Bacteria</taxon>
        <taxon>Pseudomonadati</taxon>
        <taxon>Myxococcota</taxon>
        <taxon>Polyangia</taxon>
        <taxon>Haliangiales</taxon>
        <taxon>Kofleriaceae</taxon>
        <taxon>Haliangium</taxon>
    </lineage>
</organism>
<keyword evidence="9 12" id="KW-0472">Membrane</keyword>
<dbReference type="SUPFAM" id="SSF56935">
    <property type="entry name" value="Porins"/>
    <property type="match status" value="1"/>
</dbReference>
<dbReference type="Pfam" id="PF00593">
    <property type="entry name" value="TonB_dep_Rec_b-barrel"/>
    <property type="match status" value="1"/>
</dbReference>
<dbReference type="InterPro" id="IPR006260">
    <property type="entry name" value="TonB/TolA_C"/>
</dbReference>